<proteinExistence type="predicted"/>
<dbReference type="EMBL" id="BLPF01000002">
    <property type="protein sequence ID" value="GFJ80934.1"/>
    <property type="molecule type" value="Genomic_DNA"/>
</dbReference>
<organism evidence="1 2">
    <name type="scientific">Phytohabitans houttuyneae</name>
    <dbReference type="NCBI Taxonomy" id="1076126"/>
    <lineage>
        <taxon>Bacteria</taxon>
        <taxon>Bacillati</taxon>
        <taxon>Actinomycetota</taxon>
        <taxon>Actinomycetes</taxon>
        <taxon>Micromonosporales</taxon>
        <taxon>Micromonosporaceae</taxon>
    </lineage>
</organism>
<evidence type="ECO:0000313" key="1">
    <source>
        <dbReference type="EMBL" id="GFJ80934.1"/>
    </source>
</evidence>
<gene>
    <name evidence="1" type="ORF">Phou_051140</name>
</gene>
<evidence type="ECO:0000313" key="2">
    <source>
        <dbReference type="Proteomes" id="UP000482800"/>
    </source>
</evidence>
<dbReference type="Gene3D" id="2.30.110.10">
    <property type="entry name" value="Electron Transport, Fmn-binding Protein, Chain A"/>
    <property type="match status" value="1"/>
</dbReference>
<name>A0A6V8KB22_9ACTN</name>
<protein>
    <submittedName>
        <fullName evidence="1">Uncharacterized protein</fullName>
    </submittedName>
</protein>
<dbReference type="AlphaFoldDB" id="A0A6V8KB22"/>
<dbReference type="InterPro" id="IPR012349">
    <property type="entry name" value="Split_barrel_FMN-bd"/>
</dbReference>
<dbReference type="SUPFAM" id="SSF50475">
    <property type="entry name" value="FMN-binding split barrel"/>
    <property type="match status" value="1"/>
</dbReference>
<reference evidence="1 2" key="1">
    <citation type="submission" date="2020-03" db="EMBL/GenBank/DDBJ databases">
        <title>Whole genome shotgun sequence of Phytohabitans houttuyneae NBRC 108639.</title>
        <authorList>
            <person name="Komaki H."/>
            <person name="Tamura T."/>
        </authorList>
    </citation>
    <scope>NUCLEOTIDE SEQUENCE [LARGE SCALE GENOMIC DNA]</scope>
    <source>
        <strain evidence="1 2">NBRC 108639</strain>
    </source>
</reference>
<keyword evidence="2" id="KW-1185">Reference proteome</keyword>
<reference evidence="1 2" key="2">
    <citation type="submission" date="2020-03" db="EMBL/GenBank/DDBJ databases">
        <authorList>
            <person name="Ichikawa N."/>
            <person name="Kimura A."/>
            <person name="Kitahashi Y."/>
            <person name="Uohara A."/>
        </authorList>
    </citation>
    <scope>NUCLEOTIDE SEQUENCE [LARGE SCALE GENOMIC DNA]</scope>
    <source>
        <strain evidence="1 2">NBRC 108639</strain>
    </source>
</reference>
<sequence length="170" mass="18186">MEATVLKAIERQDASEMIWRALAKASFAVLSHVTPAGEPRSSGVVFRVVDRRMYVAVAEDSWKARHIAANGRVAVTVPVRRGGIMSLLLPIPPATISFAGAAVVHPAGPLPAGPVADQLRPLLPPQRLASCCLIEIVPRGDFVTYGVGLPLMQMRIPDLARARVPVSGRE</sequence>
<dbReference type="Proteomes" id="UP000482800">
    <property type="component" value="Unassembled WGS sequence"/>
</dbReference>
<comment type="caution">
    <text evidence="1">The sequence shown here is derived from an EMBL/GenBank/DDBJ whole genome shotgun (WGS) entry which is preliminary data.</text>
</comment>
<dbReference type="RefSeq" id="WP_173059396.1">
    <property type="nucleotide sequence ID" value="NZ_BAABGO010000062.1"/>
</dbReference>
<accession>A0A6V8KB22</accession>